<dbReference type="GO" id="GO:0005509">
    <property type="term" value="F:calcium ion binding"/>
    <property type="evidence" value="ECO:0007669"/>
    <property type="project" value="InterPro"/>
</dbReference>
<dbReference type="InterPro" id="IPR011049">
    <property type="entry name" value="Serralysin-like_metalloprot_C"/>
</dbReference>
<evidence type="ECO:0000256" key="2">
    <source>
        <dbReference type="ARBA" id="ARBA00022525"/>
    </source>
</evidence>
<sequence length="936" mass="91014">MTQFLNGGPANDPIAGTDPGSPINPDGIDIINGLGGDDTLLGLGGNDTIQGGAGADYMDGGAGFDTLSFADATAGVGVALNAFGVAGEAVGDTMIGFEAVIGSAFGDQIAGDGGDNVIDAGAGNDYIQLSGGADTMIAGDGYDLFDGRVVGAGFTVNLTTGVGSGGGMAAGTTLSGFELVLGSAFDDNQTANLNLGTGLVGFDGADILNGANGDDTLVGDNYAGTVVTGGTDTLNGGAGNDTLEGGAFGDVLNGGAGIDVVLYYGSAAAVTINLASGVASGGEAQGDTLTDVESANGSTFDDVLVGSSVTNSLYGYTGNDKLDGGAGADTLDGADGIDTVIYAAAAGGVVVNLTLSSGIGDIAQGDTLLNIENVIGSGFADILTGNGLVNILDGGIGNDVLDGGVGADTLQGGAGIDTATYAQSNAGVTADLKFGVNSGGFAQGDVLQGIENLIGSAFADILRGDDTGNALGGGDGDDLINGYGGADAIDGGAGVDTIYYDASAAAVAIDLRNGTAAGGDAQGDTLTAVENIVGSSFADNLIGNTAGNAIDGGLGDDAIAGEAGADALNGGGGVDTAWYNNSAVGVQVSLANGVGTGGDAQGDTLSGIENLVGSSFADTLIGGIGTNTLTGGGGSDTLDGGVGNDVLNGGADDDLFKVDSALDQVVEVLGGGTDTVESTVSYALAAGSAVEFLQTTDATGSSSINLRGNALQQIITGNDGANILHDGGTGPLPDDGLPDTLIGHGGNDRYVVYDAAALIVELAGEGTDRLAAGVDFVLAEGVDVEHLHTTSSIATYAINLTGNSLRNWVRGNDGANVLDGGDGIDTLYGMGGADAFRFSTALGSNNVDRIADFSVADDSIHLDDAIFAALGLGTLADSAFKDIAVAARDADDRILYNSTTGSLFYDADGSGSAFTAVKFASVSPGLALSAADFMVI</sequence>
<dbReference type="AlphaFoldDB" id="A0A2P7S112"/>
<comment type="caution">
    <text evidence="4">The sequence shown here is derived from an EMBL/GenBank/DDBJ whole genome shotgun (WGS) entry which is preliminary data.</text>
</comment>
<dbReference type="InterPro" id="IPR018511">
    <property type="entry name" value="Hemolysin-typ_Ca-bd_CS"/>
</dbReference>
<dbReference type="PROSITE" id="PS00330">
    <property type="entry name" value="HEMOLYSIN_CALCIUM"/>
    <property type="match status" value="5"/>
</dbReference>
<dbReference type="EMBL" id="PXYK01000023">
    <property type="protein sequence ID" value="PSJ56164.1"/>
    <property type="molecule type" value="Genomic_DNA"/>
</dbReference>
<keyword evidence="5" id="KW-1185">Reference proteome</keyword>
<feature type="region of interest" description="Disordered" evidence="3">
    <location>
        <begin position="1"/>
        <end position="23"/>
    </location>
</feature>
<dbReference type="OrthoDB" id="9809583at2"/>
<name>A0A2P7S112_9HYPH</name>
<dbReference type="PRINTS" id="PR00313">
    <property type="entry name" value="CABNDNGRPT"/>
</dbReference>
<organism evidence="4 5">
    <name type="scientific">Kumtagia ephedrae</name>
    <dbReference type="NCBI Taxonomy" id="2116701"/>
    <lineage>
        <taxon>Bacteria</taxon>
        <taxon>Pseudomonadati</taxon>
        <taxon>Pseudomonadota</taxon>
        <taxon>Alphaproteobacteria</taxon>
        <taxon>Hyphomicrobiales</taxon>
        <taxon>Phyllobacteriaceae</taxon>
        <taxon>Kumtagia</taxon>
    </lineage>
</organism>
<dbReference type="Proteomes" id="UP000241229">
    <property type="component" value="Unassembled WGS sequence"/>
</dbReference>
<dbReference type="InterPro" id="IPR001343">
    <property type="entry name" value="Hemolysn_Ca-bd"/>
</dbReference>
<accession>A0A2P7S112</accession>
<gene>
    <name evidence="4" type="ORF">C7I84_21615</name>
</gene>
<dbReference type="SUPFAM" id="SSF51120">
    <property type="entry name" value="beta-Roll"/>
    <property type="match status" value="7"/>
</dbReference>
<protein>
    <recommendedName>
        <fullName evidence="6">Calcium-binding protein</fullName>
    </recommendedName>
</protein>
<dbReference type="PANTHER" id="PTHR38340:SF1">
    <property type="entry name" value="S-LAYER PROTEIN"/>
    <property type="match status" value="1"/>
</dbReference>
<dbReference type="InterPro" id="IPR050557">
    <property type="entry name" value="RTX_toxin/Mannuronan_C5-epim"/>
</dbReference>
<evidence type="ECO:0000256" key="1">
    <source>
        <dbReference type="ARBA" id="ARBA00004613"/>
    </source>
</evidence>
<evidence type="ECO:0000256" key="3">
    <source>
        <dbReference type="SAM" id="MobiDB-lite"/>
    </source>
</evidence>
<comment type="subcellular location">
    <subcellularLocation>
        <location evidence="1">Secreted</location>
    </subcellularLocation>
</comment>
<keyword evidence="2" id="KW-0964">Secreted</keyword>
<dbReference type="Gene3D" id="2.150.10.10">
    <property type="entry name" value="Serralysin-like metalloprotease, C-terminal"/>
    <property type="match status" value="8"/>
</dbReference>
<evidence type="ECO:0008006" key="6">
    <source>
        <dbReference type="Google" id="ProtNLM"/>
    </source>
</evidence>
<dbReference type="PANTHER" id="PTHR38340">
    <property type="entry name" value="S-LAYER PROTEIN"/>
    <property type="match status" value="1"/>
</dbReference>
<reference evidence="4 5" key="1">
    <citation type="submission" date="2018-03" db="EMBL/GenBank/DDBJ databases">
        <title>The draft genome of Mesorhizobium sp. 6GN-30.</title>
        <authorList>
            <person name="Liu L."/>
            <person name="Li L."/>
            <person name="Wang T."/>
            <person name="Zhang X."/>
            <person name="Liang L."/>
        </authorList>
    </citation>
    <scope>NUCLEOTIDE SEQUENCE [LARGE SCALE GENOMIC DNA]</scope>
    <source>
        <strain evidence="4 5">6GN30</strain>
    </source>
</reference>
<dbReference type="Pfam" id="PF00353">
    <property type="entry name" value="HemolysinCabind"/>
    <property type="match status" value="10"/>
</dbReference>
<proteinExistence type="predicted"/>
<dbReference type="GO" id="GO:0005576">
    <property type="term" value="C:extracellular region"/>
    <property type="evidence" value="ECO:0007669"/>
    <property type="project" value="UniProtKB-SubCell"/>
</dbReference>
<dbReference type="RefSeq" id="WP_106774289.1">
    <property type="nucleotide sequence ID" value="NZ_PXYK01000023.1"/>
</dbReference>
<evidence type="ECO:0000313" key="5">
    <source>
        <dbReference type="Proteomes" id="UP000241229"/>
    </source>
</evidence>
<evidence type="ECO:0000313" key="4">
    <source>
        <dbReference type="EMBL" id="PSJ56164.1"/>
    </source>
</evidence>